<dbReference type="Gene3D" id="1.20.1270.60">
    <property type="entry name" value="Arfaptin homology (AH) domain/BAR domain"/>
    <property type="match status" value="1"/>
</dbReference>
<dbReference type="KEGG" id="tva:5467165"/>
<evidence type="ECO:0000313" key="2">
    <source>
        <dbReference type="Proteomes" id="UP000001542"/>
    </source>
</evidence>
<dbReference type="InterPro" id="IPR027267">
    <property type="entry name" value="AH/BAR_dom_sf"/>
</dbReference>
<dbReference type="VEuPathDB" id="TrichDB:TVAGG3_0986520"/>
<protein>
    <submittedName>
        <fullName evidence="1">Variant SH3 domain containing protein</fullName>
    </submittedName>
</protein>
<accession>A2DDD5</accession>
<proteinExistence type="predicted"/>
<gene>
    <name evidence="1" type="ORF">TVAG_013800</name>
</gene>
<evidence type="ECO:0000313" key="1">
    <source>
        <dbReference type="EMBL" id="EAY21614.1"/>
    </source>
</evidence>
<name>A2DDD5_TRIV3</name>
<dbReference type="EMBL" id="DS113189">
    <property type="protein sequence ID" value="EAY21614.1"/>
    <property type="molecule type" value="Genomic_DNA"/>
</dbReference>
<dbReference type="InterPro" id="IPR036028">
    <property type="entry name" value="SH3-like_dom_sf"/>
</dbReference>
<reference evidence="1" key="1">
    <citation type="submission" date="2006-10" db="EMBL/GenBank/DDBJ databases">
        <authorList>
            <person name="Amadeo P."/>
            <person name="Zhao Q."/>
            <person name="Wortman J."/>
            <person name="Fraser-Liggett C."/>
            <person name="Carlton J."/>
        </authorList>
    </citation>
    <scope>NUCLEOTIDE SEQUENCE</scope>
    <source>
        <strain evidence="1">G3</strain>
    </source>
</reference>
<dbReference type="Gene3D" id="2.30.30.40">
    <property type="entry name" value="SH3 Domains"/>
    <property type="match status" value="1"/>
</dbReference>
<dbReference type="VEuPathDB" id="TrichDB:TVAG_013800"/>
<reference evidence="1" key="2">
    <citation type="journal article" date="2007" name="Science">
        <title>Draft genome sequence of the sexually transmitted pathogen Trichomonas vaginalis.</title>
        <authorList>
            <person name="Carlton J.M."/>
            <person name="Hirt R.P."/>
            <person name="Silva J.C."/>
            <person name="Delcher A.L."/>
            <person name="Schatz M."/>
            <person name="Zhao Q."/>
            <person name="Wortman J.R."/>
            <person name="Bidwell S.L."/>
            <person name="Alsmark U.C.M."/>
            <person name="Besteiro S."/>
            <person name="Sicheritz-Ponten T."/>
            <person name="Noel C.J."/>
            <person name="Dacks J.B."/>
            <person name="Foster P.G."/>
            <person name="Simillion C."/>
            <person name="Van de Peer Y."/>
            <person name="Miranda-Saavedra D."/>
            <person name="Barton G.J."/>
            <person name="Westrop G.D."/>
            <person name="Mueller S."/>
            <person name="Dessi D."/>
            <person name="Fiori P.L."/>
            <person name="Ren Q."/>
            <person name="Paulsen I."/>
            <person name="Zhang H."/>
            <person name="Bastida-Corcuera F.D."/>
            <person name="Simoes-Barbosa A."/>
            <person name="Brown M.T."/>
            <person name="Hayes R.D."/>
            <person name="Mukherjee M."/>
            <person name="Okumura C.Y."/>
            <person name="Schneider R."/>
            <person name="Smith A.J."/>
            <person name="Vanacova S."/>
            <person name="Villalvazo M."/>
            <person name="Haas B.J."/>
            <person name="Pertea M."/>
            <person name="Feldblyum T.V."/>
            <person name="Utterback T.R."/>
            <person name="Shu C.L."/>
            <person name="Osoegawa K."/>
            <person name="de Jong P.J."/>
            <person name="Hrdy I."/>
            <person name="Horvathova L."/>
            <person name="Zubacova Z."/>
            <person name="Dolezal P."/>
            <person name="Malik S.B."/>
            <person name="Logsdon J.M. Jr."/>
            <person name="Henze K."/>
            <person name="Gupta A."/>
            <person name="Wang C.C."/>
            <person name="Dunne R.L."/>
            <person name="Upcroft J.A."/>
            <person name="Upcroft P."/>
            <person name="White O."/>
            <person name="Salzberg S.L."/>
            <person name="Tang P."/>
            <person name="Chiu C.-H."/>
            <person name="Lee Y.-S."/>
            <person name="Embley T.M."/>
            <person name="Coombs G.H."/>
            <person name="Mottram J.C."/>
            <person name="Tachezy J."/>
            <person name="Fraser-Liggett C.M."/>
            <person name="Johnson P.J."/>
        </authorList>
    </citation>
    <scope>NUCLEOTIDE SEQUENCE [LARGE SCALE GENOMIC DNA]</scope>
    <source>
        <strain evidence="1">G3</strain>
    </source>
</reference>
<dbReference type="Proteomes" id="UP000001542">
    <property type="component" value="Unassembled WGS sequence"/>
</dbReference>
<keyword evidence="2" id="KW-1185">Reference proteome</keyword>
<dbReference type="RefSeq" id="XP_001582600.1">
    <property type="nucleotide sequence ID" value="XM_001582550.1"/>
</dbReference>
<dbReference type="SUPFAM" id="SSF50044">
    <property type="entry name" value="SH3-domain"/>
    <property type="match status" value="1"/>
</dbReference>
<dbReference type="AlphaFoldDB" id="A2DDD5"/>
<dbReference type="InParanoid" id="A2DDD5"/>
<organism evidence="1 2">
    <name type="scientific">Trichomonas vaginalis (strain ATCC PRA-98 / G3)</name>
    <dbReference type="NCBI Taxonomy" id="412133"/>
    <lineage>
        <taxon>Eukaryota</taxon>
        <taxon>Metamonada</taxon>
        <taxon>Parabasalia</taxon>
        <taxon>Trichomonadida</taxon>
        <taxon>Trichomonadidae</taxon>
        <taxon>Trichomonas</taxon>
    </lineage>
</organism>
<sequence length="421" mass="47988">MKAVFDTLDAEFEKGKTNVNSALEYSEKITKKISSMVHYYSKIVKQISKVAGSQTDIENNIKNIEANERLFVAPGFPGTQTQFFLTYFDVLKKVLLRLDDFSSGLKKNVVDQLAAVNESVANNIKSVLNDHQLAISYRANSLIALKDSYAYTLQQQEKLEKLYKHYESNPSQKNDTELRDACEAFRKQNFLLRQAYQQLYKAHQQYMKSVFSTLGRLKIAEIRRGAQIKKILCNFTPTTTNLITLDGIPKDEEVEHLWTQDIVNFFIKNGIVRTTYIPIKLTPHKFSFNDSRLNIPPALKFQYTKTFPISYGVCTADFKAQDNSKGISVAKEERVYIFDNLTAEWSYIKTKNGEGFVPSDIVMPIGAKYAIVVNTNLGLDDTIKAQAGELLIVHKRKGKYVYENIEGEKGVIPEENVVHIR</sequence>